<sequence length="382" mass="43321">MRSIKGRGLLHATPESQLKSNPSSHPYSPGSRLDLYFSTEKGGSHPLSVEVIKPFEPFTSAVALLVRPKSFSGAKALGLPSTFIVKINDIRYSIRDDHGLGLWSLSVEASLRTFVEHTKQGTLDQCSPDLKRAWNKETSLYEFQKQCYDQEVAAYRHLRTLQGRDIPYFYGTCRFPLGSFFGSSAATQGNDLASSILDSAEGVVIEYIDGLNLAEAHLDVNISRTDVERASEATLQIMKRIRNLGVSHCDGRAENVLMRRQAPHDPVLIDFGCSAIKPPSQSLAEWIKEDDGIKEMRIALSDAGVHVESPRREWANEVWGYNFFNDMVERRSKDWRERFYDPVEIDGPGFVMRIVDGEEARWHYQRWRLKPGVKAVDDYRYD</sequence>
<evidence type="ECO:0000256" key="1">
    <source>
        <dbReference type="SAM" id="MobiDB-lite"/>
    </source>
</evidence>
<feature type="compositionally biased region" description="Polar residues" evidence="1">
    <location>
        <begin position="14"/>
        <end position="26"/>
    </location>
</feature>
<dbReference type="InParanoid" id="A0A369JWM1"/>
<dbReference type="AlphaFoldDB" id="A0A369JWM1"/>
<evidence type="ECO:0000313" key="2">
    <source>
        <dbReference type="EMBL" id="RDB26739.1"/>
    </source>
</evidence>
<protein>
    <recommendedName>
        <fullName evidence="4">Protein kinase domain-containing protein</fullName>
    </recommendedName>
</protein>
<dbReference type="Gene3D" id="1.10.510.10">
    <property type="entry name" value="Transferase(Phosphotransferase) domain 1"/>
    <property type="match status" value="1"/>
</dbReference>
<accession>A0A369JWM1</accession>
<name>A0A369JWM1_HYPMA</name>
<organism evidence="2 3">
    <name type="scientific">Hypsizygus marmoreus</name>
    <name type="common">White beech mushroom</name>
    <name type="synonym">Agaricus marmoreus</name>
    <dbReference type="NCBI Taxonomy" id="39966"/>
    <lineage>
        <taxon>Eukaryota</taxon>
        <taxon>Fungi</taxon>
        <taxon>Dikarya</taxon>
        <taxon>Basidiomycota</taxon>
        <taxon>Agaricomycotina</taxon>
        <taxon>Agaricomycetes</taxon>
        <taxon>Agaricomycetidae</taxon>
        <taxon>Agaricales</taxon>
        <taxon>Tricholomatineae</taxon>
        <taxon>Lyophyllaceae</taxon>
        <taxon>Hypsizygus</taxon>
    </lineage>
</organism>
<reference evidence="2" key="1">
    <citation type="submission" date="2018-04" db="EMBL/GenBank/DDBJ databases">
        <title>Whole genome sequencing of Hypsizygus marmoreus.</title>
        <authorList>
            <person name="Choi I.-G."/>
            <person name="Min B."/>
            <person name="Kim J.-G."/>
            <person name="Kim S."/>
            <person name="Oh Y.-L."/>
            <person name="Kong W.-S."/>
            <person name="Park H."/>
            <person name="Jeong J."/>
            <person name="Song E.-S."/>
        </authorList>
    </citation>
    <scope>NUCLEOTIDE SEQUENCE [LARGE SCALE GENOMIC DNA]</scope>
    <source>
        <strain evidence="2">51987-8</strain>
    </source>
</reference>
<dbReference type="EMBL" id="LUEZ02000023">
    <property type="protein sequence ID" value="RDB26739.1"/>
    <property type="molecule type" value="Genomic_DNA"/>
</dbReference>
<dbReference type="Proteomes" id="UP000076154">
    <property type="component" value="Unassembled WGS sequence"/>
</dbReference>
<evidence type="ECO:0008006" key="4">
    <source>
        <dbReference type="Google" id="ProtNLM"/>
    </source>
</evidence>
<gene>
    <name evidence="2" type="ORF">Hypma_005352</name>
</gene>
<comment type="caution">
    <text evidence="2">The sequence shown here is derived from an EMBL/GenBank/DDBJ whole genome shotgun (WGS) entry which is preliminary data.</text>
</comment>
<keyword evidence="3" id="KW-1185">Reference proteome</keyword>
<evidence type="ECO:0000313" key="3">
    <source>
        <dbReference type="Proteomes" id="UP000076154"/>
    </source>
</evidence>
<proteinExistence type="predicted"/>
<dbReference type="OrthoDB" id="3250851at2759"/>
<dbReference type="SUPFAM" id="SSF56112">
    <property type="entry name" value="Protein kinase-like (PK-like)"/>
    <property type="match status" value="1"/>
</dbReference>
<feature type="region of interest" description="Disordered" evidence="1">
    <location>
        <begin position="1"/>
        <end position="29"/>
    </location>
</feature>
<dbReference type="InterPro" id="IPR011009">
    <property type="entry name" value="Kinase-like_dom_sf"/>
</dbReference>